<evidence type="ECO:0000256" key="1">
    <source>
        <dbReference type="ARBA" id="ARBA00023125"/>
    </source>
</evidence>
<dbReference type="Proteomes" id="UP000824192">
    <property type="component" value="Unassembled WGS sequence"/>
</dbReference>
<dbReference type="CDD" id="cd04496">
    <property type="entry name" value="SSB_OBF"/>
    <property type="match status" value="1"/>
</dbReference>
<dbReference type="EMBL" id="DXGA01000084">
    <property type="protein sequence ID" value="HIW93681.1"/>
    <property type="molecule type" value="Genomic_DNA"/>
</dbReference>
<dbReference type="SUPFAM" id="SSF50249">
    <property type="entry name" value="Nucleic acid-binding proteins"/>
    <property type="match status" value="1"/>
</dbReference>
<evidence type="ECO:0000313" key="3">
    <source>
        <dbReference type="EMBL" id="HIW93681.1"/>
    </source>
</evidence>
<reference evidence="3" key="1">
    <citation type="journal article" date="2021" name="PeerJ">
        <title>Extensive microbial diversity within the chicken gut microbiome revealed by metagenomics and culture.</title>
        <authorList>
            <person name="Gilroy R."/>
            <person name="Ravi A."/>
            <person name="Getino M."/>
            <person name="Pursley I."/>
            <person name="Horton D.L."/>
            <person name="Alikhan N.F."/>
            <person name="Baker D."/>
            <person name="Gharbi K."/>
            <person name="Hall N."/>
            <person name="Watson M."/>
            <person name="Adriaenssens E.M."/>
            <person name="Foster-Nyarko E."/>
            <person name="Jarju S."/>
            <person name="Secka A."/>
            <person name="Antonio M."/>
            <person name="Oren A."/>
            <person name="Chaudhuri R.R."/>
            <person name="La Ragione R."/>
            <person name="Hildebrand F."/>
            <person name="Pallen M.J."/>
        </authorList>
    </citation>
    <scope>NUCLEOTIDE SEQUENCE</scope>
    <source>
        <strain evidence="3">ChiGjej6B6-1540</strain>
    </source>
</reference>
<sequence>METGWNENRAVLRGVVAAPPVPSHENHGVRYDLFPLTVRRLSGVEDRLNIIAAAPLLQCVPLQPGDEVEVEGEVRSFNNRSGRGSRLVITLYARHLRPVPDEPHCNDLTLAGSLCKPPVYRRTPMGREICDLLLAVNRRYGRADYLPCIAWGVLARQCASLHVGNGIRLAGRLQSRAYTKVDQNGSQRRTAYEISIMSLSPAGPDTAIPEQRFLQI</sequence>
<dbReference type="GO" id="GO:0003697">
    <property type="term" value="F:single-stranded DNA binding"/>
    <property type="evidence" value="ECO:0007669"/>
    <property type="project" value="InterPro"/>
</dbReference>
<dbReference type="NCBIfam" id="NF004476">
    <property type="entry name" value="PRK05813.1"/>
    <property type="match status" value="1"/>
</dbReference>
<dbReference type="AlphaFoldDB" id="A0A9D1RSJ7"/>
<dbReference type="InterPro" id="IPR000424">
    <property type="entry name" value="Primosome_PriB/ssb"/>
</dbReference>
<dbReference type="Pfam" id="PF00436">
    <property type="entry name" value="SSB"/>
    <property type="match status" value="1"/>
</dbReference>
<gene>
    <name evidence="3" type="ORF">H9868_03985</name>
</gene>
<evidence type="ECO:0000256" key="2">
    <source>
        <dbReference type="PROSITE-ProRule" id="PRU00252"/>
    </source>
</evidence>
<protein>
    <submittedName>
        <fullName evidence="3">Single-stranded DNA-binding protein</fullName>
    </submittedName>
</protein>
<name>A0A9D1RSJ7_9FIRM</name>
<accession>A0A9D1RSJ7</accession>
<evidence type="ECO:0000313" key="4">
    <source>
        <dbReference type="Proteomes" id="UP000824192"/>
    </source>
</evidence>
<dbReference type="Gene3D" id="2.40.50.140">
    <property type="entry name" value="Nucleic acid-binding proteins"/>
    <property type="match status" value="2"/>
</dbReference>
<proteinExistence type="predicted"/>
<keyword evidence="1 2" id="KW-0238">DNA-binding</keyword>
<organism evidence="3 4">
    <name type="scientific">Candidatus Flavonifractor merdipullorum</name>
    <dbReference type="NCBI Taxonomy" id="2838590"/>
    <lineage>
        <taxon>Bacteria</taxon>
        <taxon>Bacillati</taxon>
        <taxon>Bacillota</taxon>
        <taxon>Clostridia</taxon>
        <taxon>Eubacteriales</taxon>
        <taxon>Oscillospiraceae</taxon>
        <taxon>Flavonifractor</taxon>
    </lineage>
</organism>
<dbReference type="PROSITE" id="PS50935">
    <property type="entry name" value="SSB"/>
    <property type="match status" value="1"/>
</dbReference>
<dbReference type="InterPro" id="IPR012340">
    <property type="entry name" value="NA-bd_OB-fold"/>
</dbReference>
<reference evidence="3" key="2">
    <citation type="submission" date="2021-04" db="EMBL/GenBank/DDBJ databases">
        <authorList>
            <person name="Gilroy R."/>
        </authorList>
    </citation>
    <scope>NUCLEOTIDE SEQUENCE</scope>
    <source>
        <strain evidence="3">ChiGjej6B6-1540</strain>
    </source>
</reference>
<comment type="caution">
    <text evidence="3">The sequence shown here is derived from an EMBL/GenBank/DDBJ whole genome shotgun (WGS) entry which is preliminary data.</text>
</comment>